<feature type="region of interest" description="Disordered" evidence="1">
    <location>
        <begin position="1"/>
        <end position="48"/>
    </location>
</feature>
<protein>
    <submittedName>
        <fullName evidence="2">Uncharacterized protein</fullName>
    </submittedName>
</protein>
<evidence type="ECO:0000256" key="1">
    <source>
        <dbReference type="SAM" id="MobiDB-lite"/>
    </source>
</evidence>
<organism evidence="2 3">
    <name type="scientific">Paramarasmius palmivorus</name>
    <dbReference type="NCBI Taxonomy" id="297713"/>
    <lineage>
        <taxon>Eukaryota</taxon>
        <taxon>Fungi</taxon>
        <taxon>Dikarya</taxon>
        <taxon>Basidiomycota</taxon>
        <taxon>Agaricomycotina</taxon>
        <taxon>Agaricomycetes</taxon>
        <taxon>Agaricomycetidae</taxon>
        <taxon>Agaricales</taxon>
        <taxon>Marasmiineae</taxon>
        <taxon>Marasmiaceae</taxon>
        <taxon>Paramarasmius</taxon>
    </lineage>
</organism>
<sequence>MAGLPNVSNDPDSYTARPPSPIDRREGSIVIGGGNNVHSNPRTYTYTQHEPGRGVTIVKTTTEEHAGLVITNITKIQRRHPDVTPIAEPPHSSSPQARLDSSHAVIISDDSSDDEMSIPHPGSLQPFLLNATMSSSRALRNTDALKYTEGVSGTKHHSYKTWNEALLEYSRAFHGKKAGWELECLNSPLALEDEDPIITSGFQFTSHKTR</sequence>
<evidence type="ECO:0000313" key="3">
    <source>
        <dbReference type="Proteomes" id="UP001383192"/>
    </source>
</evidence>
<comment type="caution">
    <text evidence="2">The sequence shown here is derived from an EMBL/GenBank/DDBJ whole genome shotgun (WGS) entry which is preliminary data.</text>
</comment>
<dbReference type="Proteomes" id="UP001383192">
    <property type="component" value="Unassembled WGS sequence"/>
</dbReference>
<feature type="compositionally biased region" description="Polar residues" evidence="1">
    <location>
        <begin position="36"/>
        <end position="48"/>
    </location>
</feature>
<reference evidence="2 3" key="1">
    <citation type="submission" date="2024-01" db="EMBL/GenBank/DDBJ databases">
        <title>A draft genome for a cacao thread blight-causing isolate of Paramarasmius palmivorus.</title>
        <authorList>
            <person name="Baruah I.K."/>
            <person name="Bukari Y."/>
            <person name="Amoako-Attah I."/>
            <person name="Meinhardt L.W."/>
            <person name="Bailey B.A."/>
            <person name="Cohen S.P."/>
        </authorList>
    </citation>
    <scope>NUCLEOTIDE SEQUENCE [LARGE SCALE GENOMIC DNA]</scope>
    <source>
        <strain evidence="2 3">GH-12</strain>
    </source>
</reference>
<keyword evidence="3" id="KW-1185">Reference proteome</keyword>
<name>A0AAW0AUL9_9AGAR</name>
<dbReference type="AlphaFoldDB" id="A0AAW0AUL9"/>
<gene>
    <name evidence="2" type="ORF">VNI00_018804</name>
</gene>
<accession>A0AAW0AUL9</accession>
<evidence type="ECO:0000313" key="2">
    <source>
        <dbReference type="EMBL" id="KAK7016795.1"/>
    </source>
</evidence>
<proteinExistence type="predicted"/>
<feature type="compositionally biased region" description="Polar residues" evidence="1">
    <location>
        <begin position="1"/>
        <end position="12"/>
    </location>
</feature>
<dbReference type="EMBL" id="JAYKXP010000274">
    <property type="protein sequence ID" value="KAK7016795.1"/>
    <property type="molecule type" value="Genomic_DNA"/>
</dbReference>